<dbReference type="OrthoDB" id="9811611at2"/>
<dbReference type="InterPro" id="IPR000055">
    <property type="entry name" value="Restrct_endonuc_typeI_TRD"/>
</dbReference>
<keyword evidence="2" id="KW-0680">Restriction system</keyword>
<dbReference type="PANTHER" id="PTHR30408">
    <property type="entry name" value="TYPE-1 RESTRICTION ENZYME ECOKI SPECIFICITY PROTEIN"/>
    <property type="match status" value="1"/>
</dbReference>
<name>A0A1J0GC89_9CLOT</name>
<dbReference type="AlphaFoldDB" id="A0A1J0GC89"/>
<gene>
    <name evidence="5" type="ORF">A7L45_01765</name>
</gene>
<feature type="domain" description="Type I restriction modification DNA specificity" evidence="4">
    <location>
        <begin position="7"/>
        <end position="175"/>
    </location>
</feature>
<dbReference type="GO" id="GO:0009307">
    <property type="term" value="P:DNA restriction-modification system"/>
    <property type="evidence" value="ECO:0007669"/>
    <property type="project" value="UniProtKB-KW"/>
</dbReference>
<dbReference type="Pfam" id="PF01420">
    <property type="entry name" value="Methylase_S"/>
    <property type="match status" value="1"/>
</dbReference>
<evidence type="ECO:0000256" key="2">
    <source>
        <dbReference type="ARBA" id="ARBA00022747"/>
    </source>
</evidence>
<dbReference type="PANTHER" id="PTHR30408:SF12">
    <property type="entry name" value="TYPE I RESTRICTION ENZYME MJAVIII SPECIFICITY SUBUNIT"/>
    <property type="match status" value="1"/>
</dbReference>
<dbReference type="Gene3D" id="3.90.220.20">
    <property type="entry name" value="DNA methylase specificity domains"/>
    <property type="match status" value="2"/>
</dbReference>
<dbReference type="InterPro" id="IPR052021">
    <property type="entry name" value="Type-I_RS_S_subunit"/>
</dbReference>
<dbReference type="Proteomes" id="UP000182569">
    <property type="component" value="Chromosome"/>
</dbReference>
<dbReference type="GO" id="GO:0003677">
    <property type="term" value="F:DNA binding"/>
    <property type="evidence" value="ECO:0007669"/>
    <property type="project" value="UniProtKB-KW"/>
</dbReference>
<comment type="similarity">
    <text evidence="1">Belongs to the type-I restriction system S methylase family.</text>
</comment>
<dbReference type="REBASE" id="165430">
    <property type="entry name" value="S.Ces8809II"/>
</dbReference>
<accession>A0A1J0GC89</accession>
<dbReference type="KEGG" id="ceu:A7L45_01765"/>
<dbReference type="InterPro" id="IPR044946">
    <property type="entry name" value="Restrct_endonuc_typeI_TRD_sf"/>
</dbReference>
<evidence type="ECO:0000313" key="6">
    <source>
        <dbReference type="Proteomes" id="UP000182569"/>
    </source>
</evidence>
<evidence type="ECO:0000259" key="4">
    <source>
        <dbReference type="Pfam" id="PF01420"/>
    </source>
</evidence>
<reference evidence="6" key="1">
    <citation type="journal article" date="2016" name="Front. Microbiol.">
        <title>Complete Genome Sequence of Clostridium estertheticum DSM 8809, a Microbe Identified in Spoiled Vacuum Packed Beef.</title>
        <authorList>
            <person name="Yu Z."/>
            <person name="Gunn L."/>
            <person name="Brennan E."/>
            <person name="Reid R."/>
            <person name="Wall P.G."/>
            <person name="Gaora O.P."/>
            <person name="Hurley D."/>
            <person name="Bolton D."/>
            <person name="Fanning S."/>
        </authorList>
    </citation>
    <scope>NUCLEOTIDE SEQUENCE [LARGE SCALE GENOMIC DNA]</scope>
    <source>
        <strain evidence="6">DSM 8809</strain>
    </source>
</reference>
<keyword evidence="6" id="KW-1185">Reference proteome</keyword>
<evidence type="ECO:0000256" key="1">
    <source>
        <dbReference type="ARBA" id="ARBA00010923"/>
    </source>
</evidence>
<evidence type="ECO:0000256" key="3">
    <source>
        <dbReference type="ARBA" id="ARBA00023125"/>
    </source>
</evidence>
<protein>
    <recommendedName>
        <fullName evidence="4">Type I restriction modification DNA specificity domain-containing protein</fullName>
    </recommendedName>
</protein>
<dbReference type="RefSeq" id="WP_071611180.1">
    <property type="nucleotide sequence ID" value="NZ_CP015756.1"/>
</dbReference>
<proteinExistence type="inferred from homology"/>
<dbReference type="EMBL" id="CP015756">
    <property type="protein sequence ID" value="APC38883.1"/>
    <property type="molecule type" value="Genomic_DNA"/>
</dbReference>
<sequence length="399" mass="45067">MHNKLTESWKRVKLSEVGKILTGNTPSTKCIEYYNSNDVMFIKPNDLKENTFNKISYSKAYISLSGAEKVRRVPSGSVLVTCIGIIGKVALVENEACFNQQINAIIPDKCIIDGKFLGYAILRYNYLLKAAANAPLIPIINKSQFSNIEIMIPSVKVQKKIVKILEKAEEALGKRREANRLLDEYLKSVFVGMCSEESNDIKLVNHVVKSIDAGWSVGGEERAICNDEIAVLKISAVTKGTFDASKYKVISKDVKIKKHLSCKRGDILFSRANTRELVGASCIVYKDYDNLILPDKLWRITIDESLMTREFFLYSINTNKVRKEISKLSTGTSGSMLNISMAKFKNIELNVMSFKKQEIFSEIYLKIQTIKENTMLNEIKLSNLFNSLMKDAFNGKLKF</sequence>
<evidence type="ECO:0000313" key="5">
    <source>
        <dbReference type="EMBL" id="APC38883.1"/>
    </source>
</evidence>
<dbReference type="SUPFAM" id="SSF116734">
    <property type="entry name" value="DNA methylase specificity domain"/>
    <property type="match status" value="2"/>
</dbReference>
<dbReference type="CDD" id="cd17293">
    <property type="entry name" value="RMtype1_S_Ppo21ORF8840P_TRD1-CR1_like"/>
    <property type="match status" value="1"/>
</dbReference>
<dbReference type="STRING" id="1552.A7L45_01765"/>
<organism evidence="5 6">
    <name type="scientific">Clostridium estertheticum subsp. estertheticum</name>
    <dbReference type="NCBI Taxonomy" id="1552"/>
    <lineage>
        <taxon>Bacteria</taxon>
        <taxon>Bacillati</taxon>
        <taxon>Bacillota</taxon>
        <taxon>Clostridia</taxon>
        <taxon>Eubacteriales</taxon>
        <taxon>Clostridiaceae</taxon>
        <taxon>Clostridium</taxon>
    </lineage>
</organism>
<keyword evidence="3" id="KW-0238">DNA-binding</keyword>